<dbReference type="Proteomes" id="UP000179227">
    <property type="component" value="Unassembled WGS sequence"/>
</dbReference>
<evidence type="ECO:0000313" key="1">
    <source>
        <dbReference type="EMBL" id="OGE10154.1"/>
    </source>
</evidence>
<accession>A0A1F5I177</accession>
<reference evidence="1 2" key="1">
    <citation type="journal article" date="2016" name="Nat. Commun.">
        <title>Thousands of microbial genomes shed light on interconnected biogeochemical processes in an aquifer system.</title>
        <authorList>
            <person name="Anantharaman K."/>
            <person name="Brown C.T."/>
            <person name="Hug L.A."/>
            <person name="Sharon I."/>
            <person name="Castelle C.J."/>
            <person name="Probst A.J."/>
            <person name="Thomas B.C."/>
            <person name="Singh A."/>
            <person name="Wilkins M.J."/>
            <person name="Karaoz U."/>
            <person name="Brodie E.L."/>
            <person name="Williams K.H."/>
            <person name="Hubbard S.S."/>
            <person name="Banfield J.F."/>
        </authorList>
    </citation>
    <scope>NUCLEOTIDE SEQUENCE [LARGE SCALE GENOMIC DNA]</scope>
</reference>
<organism evidence="1 2">
    <name type="scientific">Candidatus Curtissbacteria bacterium RIFCSPLOWO2_01_FULL_42_26</name>
    <dbReference type="NCBI Taxonomy" id="1797729"/>
    <lineage>
        <taxon>Bacteria</taxon>
        <taxon>Candidatus Curtissiibacteriota</taxon>
    </lineage>
</organism>
<evidence type="ECO:0008006" key="3">
    <source>
        <dbReference type="Google" id="ProtNLM"/>
    </source>
</evidence>
<protein>
    <recommendedName>
        <fullName evidence="3">Antitoxin</fullName>
    </recommendedName>
</protein>
<gene>
    <name evidence="1" type="ORF">A3A60_00620</name>
</gene>
<evidence type="ECO:0000313" key="2">
    <source>
        <dbReference type="Proteomes" id="UP000179227"/>
    </source>
</evidence>
<dbReference type="AlphaFoldDB" id="A0A1F5I177"/>
<comment type="caution">
    <text evidence="1">The sequence shown here is derived from an EMBL/GenBank/DDBJ whole genome shotgun (WGS) entry which is preliminary data.</text>
</comment>
<sequence length="88" mass="10139">MQYISFTELRTKARNLAKALEHGEEINLVRKSRIVGKIIPNTNASIKTVDAKKLQAKIDRLNFPSLTMKEIERRYRIAMMKKHGQGLS</sequence>
<name>A0A1F5I177_9BACT</name>
<proteinExistence type="predicted"/>
<dbReference type="EMBL" id="MFBS01000013">
    <property type="protein sequence ID" value="OGE10154.1"/>
    <property type="molecule type" value="Genomic_DNA"/>
</dbReference>